<proteinExistence type="predicted"/>
<accession>A0A183AGB3</accession>
<protein>
    <submittedName>
        <fullName evidence="4">Sperm-tail PG-rich repeat-containing protein 2</fullName>
    </submittedName>
</protein>
<dbReference type="AlphaFoldDB" id="A0A183AGB3"/>
<organism evidence="4">
    <name type="scientific">Echinostoma caproni</name>
    <dbReference type="NCBI Taxonomy" id="27848"/>
    <lineage>
        <taxon>Eukaryota</taxon>
        <taxon>Metazoa</taxon>
        <taxon>Spiralia</taxon>
        <taxon>Lophotrochozoa</taxon>
        <taxon>Platyhelminthes</taxon>
        <taxon>Trematoda</taxon>
        <taxon>Digenea</taxon>
        <taxon>Plagiorchiida</taxon>
        <taxon>Echinostomata</taxon>
        <taxon>Echinostomatoidea</taxon>
        <taxon>Echinostomatidae</taxon>
        <taxon>Echinostoma</taxon>
    </lineage>
</organism>
<reference evidence="2 3" key="2">
    <citation type="submission" date="2018-11" db="EMBL/GenBank/DDBJ databases">
        <authorList>
            <consortium name="Pathogen Informatics"/>
        </authorList>
    </citation>
    <scope>NUCLEOTIDE SEQUENCE [LARGE SCALE GENOMIC DNA]</scope>
    <source>
        <strain evidence="2 3">Egypt</strain>
    </source>
</reference>
<evidence type="ECO:0000313" key="2">
    <source>
        <dbReference type="EMBL" id="VDP77129.1"/>
    </source>
</evidence>
<reference evidence="4" key="1">
    <citation type="submission" date="2016-06" db="UniProtKB">
        <authorList>
            <consortium name="WormBaseParasite"/>
        </authorList>
    </citation>
    <scope>IDENTIFICATION</scope>
</reference>
<dbReference type="WBParaSite" id="ECPE_0000601101-mRNA-1">
    <property type="protein sequence ID" value="ECPE_0000601101-mRNA-1"/>
    <property type="gene ID" value="ECPE_0000601101"/>
</dbReference>
<dbReference type="Proteomes" id="UP000272942">
    <property type="component" value="Unassembled WGS sequence"/>
</dbReference>
<dbReference type="OrthoDB" id="406368at2759"/>
<sequence>MSHLCRGKFRLISLGACYGEEALTLHDQHRHRQRVQEVFASFHETLFICLKPKSIQSYGTSVRIGLILDDGASTAKRMNRAMQTGLGSRPCFSVMENVPGPTEYHPEKVCRIGSFSQKGPSLGSAKRELNKARSDAPPPGTYDVATSYEMSQTKRRLAPPLTVEGKARQSAFLVAAERFNKWSNLGPKDPNLPGPSEYCIPSALNEKSGKFVYQSERFKPTKPEDALPGPAHYQVKAFNCYC</sequence>
<feature type="region of interest" description="Disordered" evidence="1">
    <location>
        <begin position="119"/>
        <end position="143"/>
    </location>
</feature>
<evidence type="ECO:0000256" key="1">
    <source>
        <dbReference type="SAM" id="MobiDB-lite"/>
    </source>
</evidence>
<dbReference type="EMBL" id="UZAN01042923">
    <property type="protein sequence ID" value="VDP77129.1"/>
    <property type="molecule type" value="Genomic_DNA"/>
</dbReference>
<keyword evidence="3" id="KW-1185">Reference proteome</keyword>
<dbReference type="InterPro" id="IPR010736">
    <property type="entry name" value="SHIPPO-rpt"/>
</dbReference>
<evidence type="ECO:0000313" key="3">
    <source>
        <dbReference type="Proteomes" id="UP000272942"/>
    </source>
</evidence>
<evidence type="ECO:0000313" key="4">
    <source>
        <dbReference type="WBParaSite" id="ECPE_0000601101-mRNA-1"/>
    </source>
</evidence>
<name>A0A183AGB3_9TREM</name>
<feature type="compositionally biased region" description="Basic and acidic residues" evidence="1">
    <location>
        <begin position="125"/>
        <end position="134"/>
    </location>
</feature>
<dbReference type="Pfam" id="PF07004">
    <property type="entry name" value="SHIPPO-rpt"/>
    <property type="match status" value="1"/>
</dbReference>
<gene>
    <name evidence="2" type="ORF">ECPE_LOCUS5998</name>
</gene>